<feature type="compositionally biased region" description="Basic and acidic residues" evidence="9">
    <location>
        <begin position="506"/>
        <end position="520"/>
    </location>
</feature>
<dbReference type="RefSeq" id="XP_020097274.1">
    <property type="nucleotide sequence ID" value="XM_020241685.1"/>
</dbReference>
<organism evidence="14">
    <name type="scientific">Ananas comosus</name>
    <name type="common">Pineapple</name>
    <name type="synonym">Ananas ananas</name>
    <dbReference type="NCBI Taxonomy" id="4615"/>
    <lineage>
        <taxon>Eukaryota</taxon>
        <taxon>Viridiplantae</taxon>
        <taxon>Streptophyta</taxon>
        <taxon>Embryophyta</taxon>
        <taxon>Tracheophyta</taxon>
        <taxon>Spermatophyta</taxon>
        <taxon>Magnoliopsida</taxon>
        <taxon>Liliopsida</taxon>
        <taxon>Poales</taxon>
        <taxon>Bromeliaceae</taxon>
        <taxon>Bromelioideae</taxon>
        <taxon>Ananas</taxon>
    </lineage>
</organism>
<keyword evidence="7 8" id="KW-0539">Nucleus</keyword>
<dbReference type="InterPro" id="IPR009057">
    <property type="entry name" value="Homeodomain-like_sf"/>
</dbReference>
<dbReference type="Gramene" id="Aco009943.1.mrna1">
    <property type="protein sequence ID" value="Aco009943.1.mrna1"/>
    <property type="gene ID" value="Aco009943.1.path1"/>
</dbReference>
<dbReference type="GO" id="GO:0006355">
    <property type="term" value="P:regulation of DNA-templated transcription"/>
    <property type="evidence" value="ECO:0007669"/>
    <property type="project" value="InterPro"/>
</dbReference>
<dbReference type="RefSeq" id="XP_020097276.1">
    <property type="nucleotide sequence ID" value="XM_020241687.1"/>
</dbReference>
<accession>A0A6P5FLV0</accession>
<evidence type="ECO:0000256" key="1">
    <source>
        <dbReference type="ARBA" id="ARBA00004123"/>
    </source>
</evidence>
<comment type="subcellular location">
    <subcellularLocation>
        <location evidence="1 8">Nucleus</location>
    </subcellularLocation>
</comment>
<dbReference type="InterPro" id="IPR008422">
    <property type="entry name" value="KN_HD"/>
</dbReference>
<dbReference type="SUPFAM" id="SSF46689">
    <property type="entry name" value="Homeodomain-like"/>
    <property type="match status" value="1"/>
</dbReference>
<evidence type="ECO:0000256" key="2">
    <source>
        <dbReference type="ARBA" id="ARBA00006454"/>
    </source>
</evidence>
<evidence type="ECO:0000313" key="16">
    <source>
        <dbReference type="RefSeq" id="XP_020097278.1"/>
    </source>
</evidence>
<evidence type="ECO:0000256" key="3">
    <source>
        <dbReference type="ARBA" id="ARBA00023015"/>
    </source>
</evidence>
<keyword evidence="5 8" id="KW-0371">Homeobox</keyword>
<dbReference type="InterPro" id="IPR001356">
    <property type="entry name" value="HD"/>
</dbReference>
<keyword evidence="3" id="KW-0805">Transcription regulation</keyword>
<dbReference type="PANTHER" id="PTHR11850">
    <property type="entry name" value="HOMEOBOX PROTEIN TRANSCRIPTION FACTORS"/>
    <property type="match status" value="1"/>
</dbReference>
<dbReference type="AlphaFoldDB" id="A0A6P5FLV0"/>
<evidence type="ECO:0000256" key="7">
    <source>
        <dbReference type="ARBA" id="ARBA00023242"/>
    </source>
</evidence>
<gene>
    <name evidence="12 13 14 15 16" type="primary">LOC109716320</name>
</gene>
<feature type="domain" description="Homeobox" evidence="10">
    <location>
        <begin position="433"/>
        <end position="496"/>
    </location>
</feature>
<dbReference type="InterPro" id="IPR050224">
    <property type="entry name" value="TALE_homeobox"/>
</dbReference>
<dbReference type="SMR" id="A0A6P5FLV0"/>
<dbReference type="CDD" id="cd00086">
    <property type="entry name" value="homeodomain"/>
    <property type="match status" value="1"/>
</dbReference>
<evidence type="ECO:0000256" key="6">
    <source>
        <dbReference type="ARBA" id="ARBA00023163"/>
    </source>
</evidence>
<evidence type="ECO:0000256" key="9">
    <source>
        <dbReference type="SAM" id="MobiDB-lite"/>
    </source>
</evidence>
<dbReference type="OrthoDB" id="10056939at2759"/>
<evidence type="ECO:0000313" key="12">
    <source>
        <dbReference type="RefSeq" id="XP_020097274.1"/>
    </source>
</evidence>
<reference evidence="12 13" key="2">
    <citation type="submission" date="2025-04" db="UniProtKB">
        <authorList>
            <consortium name="RefSeq"/>
        </authorList>
    </citation>
    <scope>IDENTIFICATION</scope>
    <source>
        <tissue evidence="12 13">Leaf</tissue>
    </source>
</reference>
<dbReference type="Pfam" id="PF05920">
    <property type="entry name" value="Homeobox_KN"/>
    <property type="match status" value="1"/>
</dbReference>
<protein>
    <submittedName>
        <fullName evidence="12 13">Homeobox protein ATH1 isoform X1</fullName>
    </submittedName>
</protein>
<evidence type="ECO:0000313" key="14">
    <source>
        <dbReference type="RefSeq" id="XP_020097276.1"/>
    </source>
</evidence>
<dbReference type="Pfam" id="PF07526">
    <property type="entry name" value="POX"/>
    <property type="match status" value="1"/>
</dbReference>
<proteinExistence type="inferred from homology"/>
<keyword evidence="4 8" id="KW-0238">DNA-binding</keyword>
<dbReference type="GO" id="GO:0003677">
    <property type="term" value="F:DNA binding"/>
    <property type="evidence" value="ECO:0007669"/>
    <property type="project" value="UniProtKB-UniRule"/>
</dbReference>
<keyword evidence="11" id="KW-1185">Reference proteome</keyword>
<evidence type="ECO:0000313" key="15">
    <source>
        <dbReference type="RefSeq" id="XP_020097277.1"/>
    </source>
</evidence>
<dbReference type="GO" id="GO:0005634">
    <property type="term" value="C:nucleus"/>
    <property type="evidence" value="ECO:0007669"/>
    <property type="project" value="UniProtKB-SubCell"/>
</dbReference>
<feature type="compositionally biased region" description="Polar residues" evidence="9">
    <location>
        <begin position="521"/>
        <end position="532"/>
    </location>
</feature>
<evidence type="ECO:0000313" key="13">
    <source>
        <dbReference type="RefSeq" id="XP_020097275.1"/>
    </source>
</evidence>
<evidence type="ECO:0000313" key="11">
    <source>
        <dbReference type="Proteomes" id="UP000515123"/>
    </source>
</evidence>
<evidence type="ECO:0000259" key="10">
    <source>
        <dbReference type="PROSITE" id="PS50071"/>
    </source>
</evidence>
<dbReference type="GeneID" id="109716320"/>
<feature type="region of interest" description="Disordered" evidence="9">
    <location>
        <begin position="506"/>
        <end position="532"/>
    </location>
</feature>
<dbReference type="RefSeq" id="XP_020097277.1">
    <property type="nucleotide sequence ID" value="XM_020241688.1"/>
</dbReference>
<sequence>MENDLFNASLSMSSNSHFAIEPSLSTLQVEAMDNIYMTHNGLVNYDLPFSSTMGQEGSAPFNGPFGNDDPREHFTGTSLPTAPVSNLFGTCLQENPSIFTLEDMRTSISSNSCKTMSSSLTASVNRNFGPENDDKLNGETDRAWSYDERIFNYFHPLYHVVGSSDSSWIFNRSDMNFSQPHQSYAPSNELSLSLGSYHPSIMTTTNISDQSSEVSYSGVSRDSKNDGVHQNCFNNEELSLYNASSRPIHFSRLLLGSRYLHVAQQILAEVATYALQDVNEAMDTVSGIEEEPKISFMSITNVCSDELQFSSGEAKSTEYIGAQRQHEADTTKSELLTMLHLVDRKYSQCLDQIQNVVSEFNNATDSSVSNIHAQFAHHAITALYKNLRERIATQIVLIAQQPNTSCISETEKSFESAFIQKQWALQQLKRGDQQSWRPQRGLPEKSVSVLRAWMFQNFLHPYPKDSEKHLLALKSGLTRSQVSNWFINARVRLWKPMIEEMYSELNKSRSEEGSGGEKRVQGNTGSQRFQMS</sequence>
<reference evidence="11" key="1">
    <citation type="journal article" date="2015" name="Nat. Genet.">
        <title>The pineapple genome and the evolution of CAM photosynthesis.</title>
        <authorList>
            <person name="Ming R."/>
            <person name="VanBuren R."/>
            <person name="Wai C.M."/>
            <person name="Tang H."/>
            <person name="Schatz M.C."/>
            <person name="Bowers J.E."/>
            <person name="Lyons E."/>
            <person name="Wang M.L."/>
            <person name="Chen J."/>
            <person name="Biggers E."/>
            <person name="Zhang J."/>
            <person name="Huang L."/>
            <person name="Zhang L."/>
            <person name="Miao W."/>
            <person name="Zhang J."/>
            <person name="Ye Z."/>
            <person name="Miao C."/>
            <person name="Lin Z."/>
            <person name="Wang H."/>
            <person name="Zhou H."/>
            <person name="Yim W.C."/>
            <person name="Priest H.D."/>
            <person name="Zheng C."/>
            <person name="Woodhouse M."/>
            <person name="Edger P.P."/>
            <person name="Guyot R."/>
            <person name="Guo H.B."/>
            <person name="Guo H."/>
            <person name="Zheng G."/>
            <person name="Singh R."/>
            <person name="Sharma A."/>
            <person name="Min X."/>
            <person name="Zheng Y."/>
            <person name="Lee H."/>
            <person name="Gurtowski J."/>
            <person name="Sedlazeck F.J."/>
            <person name="Harkess A."/>
            <person name="McKain M.R."/>
            <person name="Liao Z."/>
            <person name="Fang J."/>
            <person name="Liu J."/>
            <person name="Zhang X."/>
            <person name="Zhang Q."/>
            <person name="Hu W."/>
            <person name="Qin Y."/>
            <person name="Wang K."/>
            <person name="Chen L.Y."/>
            <person name="Shirley N."/>
            <person name="Lin Y.R."/>
            <person name="Liu L.Y."/>
            <person name="Hernandez A.G."/>
            <person name="Wright C.L."/>
            <person name="Bulone V."/>
            <person name="Tuskan G.A."/>
            <person name="Heath K."/>
            <person name="Zee F."/>
            <person name="Moore P.H."/>
            <person name="Sunkar R."/>
            <person name="Leebens-Mack J.H."/>
            <person name="Mockler T."/>
            <person name="Bennetzen J.L."/>
            <person name="Freeling M."/>
            <person name="Sankoff D."/>
            <person name="Paterson A.H."/>
            <person name="Zhu X."/>
            <person name="Yang X."/>
            <person name="Smith J.A."/>
            <person name="Cushman J.C."/>
            <person name="Paull R.E."/>
            <person name="Yu Q."/>
        </authorList>
    </citation>
    <scope>NUCLEOTIDE SEQUENCE [LARGE SCALE GENOMIC DNA]</scope>
    <source>
        <strain evidence="11">cv. F153</strain>
    </source>
</reference>
<keyword evidence="6" id="KW-0804">Transcription</keyword>
<dbReference type="PROSITE" id="PS50071">
    <property type="entry name" value="HOMEOBOX_2"/>
    <property type="match status" value="1"/>
</dbReference>
<comment type="similarity">
    <text evidence="2">Belongs to the TALE/BELL homeobox family.</text>
</comment>
<dbReference type="InterPro" id="IPR006563">
    <property type="entry name" value="POX_dom"/>
</dbReference>
<dbReference type="Proteomes" id="UP000515123">
    <property type="component" value="Linkage group 10"/>
</dbReference>
<dbReference type="RefSeq" id="XP_020097278.1">
    <property type="nucleotide sequence ID" value="XM_020241689.1"/>
</dbReference>
<dbReference type="Gene3D" id="1.10.10.60">
    <property type="entry name" value="Homeodomain-like"/>
    <property type="match status" value="1"/>
</dbReference>
<evidence type="ECO:0000256" key="5">
    <source>
        <dbReference type="ARBA" id="ARBA00023155"/>
    </source>
</evidence>
<dbReference type="SMART" id="SM00389">
    <property type="entry name" value="HOX"/>
    <property type="match status" value="1"/>
</dbReference>
<dbReference type="RefSeq" id="XP_020097275.1">
    <property type="nucleotide sequence ID" value="XM_020241686.1"/>
</dbReference>
<evidence type="ECO:0000256" key="8">
    <source>
        <dbReference type="PROSITE-ProRule" id="PRU00108"/>
    </source>
</evidence>
<evidence type="ECO:0000256" key="4">
    <source>
        <dbReference type="ARBA" id="ARBA00023125"/>
    </source>
</evidence>
<name>A0A6P5FLV0_ANACO</name>
<feature type="DNA-binding region" description="Homeobox" evidence="8">
    <location>
        <begin position="435"/>
        <end position="497"/>
    </location>
</feature>
<dbReference type="SMART" id="SM00574">
    <property type="entry name" value="POX"/>
    <property type="match status" value="1"/>
</dbReference>